<keyword evidence="2" id="KW-0689">Ribosomal protein</keyword>
<evidence type="ECO:0000256" key="4">
    <source>
        <dbReference type="ARBA" id="ARBA00035274"/>
    </source>
</evidence>
<dbReference type="EMBL" id="CAJPVJ010000320">
    <property type="protein sequence ID" value="CAG2162055.1"/>
    <property type="molecule type" value="Genomic_DNA"/>
</dbReference>
<name>A0A7R9LCJ4_9ACAR</name>
<keyword evidence="7" id="KW-1185">Reference proteome</keyword>
<sequence>MSLLANGWTRVAQLVLRSGHPGQCGQWGQCVQLGGVRHNVRWFFEKPSEVKRIRKHGWIARISTPKGRNIVMRRILRGRHVLTH</sequence>
<evidence type="ECO:0000256" key="1">
    <source>
        <dbReference type="ARBA" id="ARBA00010111"/>
    </source>
</evidence>
<comment type="similarity">
    <text evidence="1">Belongs to the bacterial ribosomal protein bL34 family.</text>
</comment>
<dbReference type="AlphaFoldDB" id="A0A7R9LCJ4"/>
<dbReference type="Gene3D" id="1.10.287.3980">
    <property type="match status" value="1"/>
</dbReference>
<evidence type="ECO:0000313" key="6">
    <source>
        <dbReference type="EMBL" id="CAD7638892.1"/>
    </source>
</evidence>
<dbReference type="GO" id="GO:0005762">
    <property type="term" value="C:mitochondrial large ribosomal subunit"/>
    <property type="evidence" value="ECO:0007669"/>
    <property type="project" value="TreeGrafter"/>
</dbReference>
<accession>A0A7R9LCJ4</accession>
<dbReference type="InterPro" id="IPR000271">
    <property type="entry name" value="Ribosomal_bL34"/>
</dbReference>
<evidence type="ECO:0000256" key="5">
    <source>
        <dbReference type="ARBA" id="ARBA00035434"/>
    </source>
</evidence>
<dbReference type="FunFam" id="1.10.287.3980:FF:000001">
    <property type="entry name" value="Mitochondrial ribosomal protein L34"/>
    <property type="match status" value="1"/>
</dbReference>
<organism evidence="6">
    <name type="scientific">Oppiella nova</name>
    <dbReference type="NCBI Taxonomy" id="334625"/>
    <lineage>
        <taxon>Eukaryota</taxon>
        <taxon>Metazoa</taxon>
        <taxon>Ecdysozoa</taxon>
        <taxon>Arthropoda</taxon>
        <taxon>Chelicerata</taxon>
        <taxon>Arachnida</taxon>
        <taxon>Acari</taxon>
        <taxon>Acariformes</taxon>
        <taxon>Sarcoptiformes</taxon>
        <taxon>Oribatida</taxon>
        <taxon>Brachypylina</taxon>
        <taxon>Oppioidea</taxon>
        <taxon>Oppiidae</taxon>
        <taxon>Oppiella</taxon>
    </lineage>
</organism>
<gene>
    <name evidence="6" type="ORF">ONB1V03_LOCUS1655</name>
</gene>
<dbReference type="PANTHER" id="PTHR14503">
    <property type="entry name" value="MITOCHONDRIAL RIBOSOMAL PROTEIN 34 FAMILY MEMBER"/>
    <property type="match status" value="1"/>
</dbReference>
<reference evidence="6" key="1">
    <citation type="submission" date="2020-11" db="EMBL/GenBank/DDBJ databases">
        <authorList>
            <person name="Tran Van P."/>
        </authorList>
    </citation>
    <scope>NUCLEOTIDE SEQUENCE</scope>
</reference>
<dbReference type="Pfam" id="PF00468">
    <property type="entry name" value="Ribosomal_L34"/>
    <property type="match status" value="1"/>
</dbReference>
<dbReference type="GO" id="GO:0003735">
    <property type="term" value="F:structural constituent of ribosome"/>
    <property type="evidence" value="ECO:0007669"/>
    <property type="project" value="InterPro"/>
</dbReference>
<dbReference type="GO" id="GO:0006412">
    <property type="term" value="P:translation"/>
    <property type="evidence" value="ECO:0007669"/>
    <property type="project" value="InterPro"/>
</dbReference>
<protein>
    <recommendedName>
        <fullName evidence="4">Large ribosomal subunit protein bL34m</fullName>
    </recommendedName>
    <alternativeName>
        <fullName evidence="5">39S ribosomal protein L34, mitochondrial</fullName>
    </alternativeName>
</protein>
<proteinExistence type="inferred from homology"/>
<dbReference type="PANTHER" id="PTHR14503:SF4">
    <property type="entry name" value="LARGE RIBOSOMAL SUBUNIT PROTEIN BL34M"/>
    <property type="match status" value="1"/>
</dbReference>
<evidence type="ECO:0000313" key="7">
    <source>
        <dbReference type="Proteomes" id="UP000728032"/>
    </source>
</evidence>
<dbReference type="NCBIfam" id="TIGR01030">
    <property type="entry name" value="rpmH_bact"/>
    <property type="match status" value="1"/>
</dbReference>
<dbReference type="EMBL" id="OC915145">
    <property type="protein sequence ID" value="CAD7638892.1"/>
    <property type="molecule type" value="Genomic_DNA"/>
</dbReference>
<dbReference type="OrthoDB" id="6500539at2759"/>
<evidence type="ECO:0000256" key="2">
    <source>
        <dbReference type="ARBA" id="ARBA00022980"/>
    </source>
</evidence>
<dbReference type="Proteomes" id="UP000728032">
    <property type="component" value="Unassembled WGS sequence"/>
</dbReference>
<evidence type="ECO:0000256" key="3">
    <source>
        <dbReference type="ARBA" id="ARBA00023274"/>
    </source>
</evidence>
<keyword evidence="3" id="KW-0687">Ribonucleoprotein</keyword>